<proteinExistence type="predicted"/>
<reference evidence="2" key="2">
    <citation type="submission" date="2025-09" db="UniProtKB">
        <authorList>
            <consortium name="Ensembl"/>
        </authorList>
    </citation>
    <scope>IDENTIFICATION</scope>
</reference>
<keyword evidence="3" id="KW-1185">Reference proteome</keyword>
<sequence length="108" mass="12309">VFHCIYVPHFFIHSSLESHLGCFHILAIVNIAAVNIGVQVPFGISVFVFFKYIPRTRIAESHGNCIFRVLRNLHTLFHSDCNTTFLPTSVQGFPFLHILANICDLYSF</sequence>
<keyword evidence="1" id="KW-0812">Transmembrane</keyword>
<keyword evidence="1" id="KW-0472">Membrane</keyword>
<evidence type="ECO:0000256" key="1">
    <source>
        <dbReference type="SAM" id="Phobius"/>
    </source>
</evidence>
<accession>A0A8C3WBZ1</accession>
<feature type="transmembrane region" description="Helical" evidence="1">
    <location>
        <begin position="23"/>
        <end position="50"/>
    </location>
</feature>
<dbReference type="GeneTree" id="ENSGT01090000260374"/>
<keyword evidence="1" id="KW-1133">Transmembrane helix</keyword>
<reference evidence="2" key="1">
    <citation type="submission" date="2025-08" db="UniProtKB">
        <authorList>
            <consortium name="Ensembl"/>
        </authorList>
    </citation>
    <scope>IDENTIFICATION</scope>
</reference>
<dbReference type="Ensembl" id="ENSCWAT00000011763.1">
    <property type="protein sequence ID" value="ENSCWAP00000010811.1"/>
    <property type="gene ID" value="ENSCWAG00000008458.1"/>
</dbReference>
<dbReference type="AlphaFoldDB" id="A0A8C3WBZ1"/>
<organism evidence="2 3">
    <name type="scientific">Catagonus wagneri</name>
    <name type="common">Chacoan peccary</name>
    <dbReference type="NCBI Taxonomy" id="51154"/>
    <lineage>
        <taxon>Eukaryota</taxon>
        <taxon>Metazoa</taxon>
        <taxon>Chordata</taxon>
        <taxon>Craniata</taxon>
        <taxon>Vertebrata</taxon>
        <taxon>Euteleostomi</taxon>
        <taxon>Mammalia</taxon>
        <taxon>Eutheria</taxon>
        <taxon>Laurasiatheria</taxon>
        <taxon>Artiodactyla</taxon>
        <taxon>Suina</taxon>
        <taxon>Tayassuidae</taxon>
        <taxon>Catagonus</taxon>
    </lineage>
</organism>
<name>A0A8C3WBZ1_9CETA</name>
<evidence type="ECO:0000313" key="3">
    <source>
        <dbReference type="Proteomes" id="UP000694540"/>
    </source>
</evidence>
<protein>
    <submittedName>
        <fullName evidence="2">Uncharacterized protein</fullName>
    </submittedName>
</protein>
<evidence type="ECO:0000313" key="2">
    <source>
        <dbReference type="Ensembl" id="ENSCWAP00000010811.1"/>
    </source>
</evidence>
<dbReference type="Proteomes" id="UP000694540">
    <property type="component" value="Unplaced"/>
</dbReference>